<dbReference type="CDD" id="cd06171">
    <property type="entry name" value="Sigma70_r4"/>
    <property type="match status" value="1"/>
</dbReference>
<dbReference type="InterPro" id="IPR036388">
    <property type="entry name" value="WH-like_DNA-bd_sf"/>
</dbReference>
<evidence type="ECO:0000256" key="1">
    <source>
        <dbReference type="ARBA" id="ARBA00010641"/>
    </source>
</evidence>
<evidence type="ECO:0000256" key="3">
    <source>
        <dbReference type="ARBA" id="ARBA00023082"/>
    </source>
</evidence>
<keyword evidence="4" id="KW-0238">DNA-binding</keyword>
<feature type="domain" description="RNA polymerase sigma-70 region 2" evidence="6">
    <location>
        <begin position="14"/>
        <end position="81"/>
    </location>
</feature>
<gene>
    <name evidence="8" type="ORF">ACFSB2_15615</name>
</gene>
<dbReference type="SUPFAM" id="SSF88659">
    <property type="entry name" value="Sigma3 and sigma4 domains of RNA polymerase sigma factors"/>
    <property type="match status" value="1"/>
</dbReference>
<keyword evidence="9" id="KW-1185">Reference proteome</keyword>
<comment type="similarity">
    <text evidence="1">Belongs to the sigma-70 factor family. ECF subfamily.</text>
</comment>
<comment type="caution">
    <text evidence="8">The sequence shown here is derived from an EMBL/GenBank/DDBJ whole genome shotgun (WGS) entry which is preliminary data.</text>
</comment>
<dbReference type="InterPro" id="IPR014284">
    <property type="entry name" value="RNA_pol_sigma-70_dom"/>
</dbReference>
<dbReference type="NCBIfam" id="TIGR02937">
    <property type="entry name" value="sigma70-ECF"/>
    <property type="match status" value="1"/>
</dbReference>
<dbReference type="Gene3D" id="1.10.10.10">
    <property type="entry name" value="Winged helix-like DNA-binding domain superfamily/Winged helix DNA-binding domain"/>
    <property type="match status" value="1"/>
</dbReference>
<dbReference type="InterPro" id="IPR013249">
    <property type="entry name" value="RNA_pol_sigma70_r4_t2"/>
</dbReference>
<evidence type="ECO:0000259" key="6">
    <source>
        <dbReference type="Pfam" id="PF04542"/>
    </source>
</evidence>
<evidence type="ECO:0000313" key="9">
    <source>
        <dbReference type="Proteomes" id="UP001597079"/>
    </source>
</evidence>
<protein>
    <submittedName>
        <fullName evidence="8">RNA polymerase sigma factor</fullName>
    </submittedName>
</protein>
<accession>A0ABW4JMS5</accession>
<dbReference type="InterPro" id="IPR013324">
    <property type="entry name" value="RNA_pol_sigma_r3/r4-like"/>
</dbReference>
<dbReference type="PANTHER" id="PTHR43133">
    <property type="entry name" value="RNA POLYMERASE ECF-TYPE SIGMA FACTO"/>
    <property type="match status" value="1"/>
</dbReference>
<organism evidence="8 9">
    <name type="scientific">Alicyclobacillus fodiniaquatilis</name>
    <dbReference type="NCBI Taxonomy" id="1661150"/>
    <lineage>
        <taxon>Bacteria</taxon>
        <taxon>Bacillati</taxon>
        <taxon>Bacillota</taxon>
        <taxon>Bacilli</taxon>
        <taxon>Bacillales</taxon>
        <taxon>Alicyclobacillaceae</taxon>
        <taxon>Alicyclobacillus</taxon>
    </lineage>
</organism>
<keyword evidence="2" id="KW-0805">Transcription regulation</keyword>
<dbReference type="InterPro" id="IPR039425">
    <property type="entry name" value="RNA_pol_sigma-70-like"/>
</dbReference>
<dbReference type="EMBL" id="JBHUCX010000044">
    <property type="protein sequence ID" value="MFD1676132.1"/>
    <property type="molecule type" value="Genomic_DNA"/>
</dbReference>
<keyword evidence="5" id="KW-0804">Transcription</keyword>
<dbReference type="InterPro" id="IPR007627">
    <property type="entry name" value="RNA_pol_sigma70_r2"/>
</dbReference>
<dbReference type="InterPro" id="IPR013325">
    <property type="entry name" value="RNA_pol_sigma_r2"/>
</dbReference>
<reference evidence="9" key="1">
    <citation type="journal article" date="2019" name="Int. J. Syst. Evol. Microbiol.">
        <title>The Global Catalogue of Microorganisms (GCM) 10K type strain sequencing project: providing services to taxonomists for standard genome sequencing and annotation.</title>
        <authorList>
            <consortium name="The Broad Institute Genomics Platform"/>
            <consortium name="The Broad Institute Genome Sequencing Center for Infectious Disease"/>
            <person name="Wu L."/>
            <person name="Ma J."/>
        </authorList>
    </citation>
    <scope>NUCLEOTIDE SEQUENCE [LARGE SCALE GENOMIC DNA]</scope>
    <source>
        <strain evidence="9">CGMCC 1.12286</strain>
    </source>
</reference>
<feature type="domain" description="RNA polymerase sigma factor 70 region 4 type 2" evidence="7">
    <location>
        <begin position="106"/>
        <end position="155"/>
    </location>
</feature>
<name>A0ABW4JMS5_9BACL</name>
<evidence type="ECO:0000259" key="7">
    <source>
        <dbReference type="Pfam" id="PF08281"/>
    </source>
</evidence>
<dbReference type="Pfam" id="PF08281">
    <property type="entry name" value="Sigma70_r4_2"/>
    <property type="match status" value="1"/>
</dbReference>
<keyword evidence="3" id="KW-0731">Sigma factor</keyword>
<evidence type="ECO:0000313" key="8">
    <source>
        <dbReference type="EMBL" id="MFD1676132.1"/>
    </source>
</evidence>
<evidence type="ECO:0000256" key="5">
    <source>
        <dbReference type="ARBA" id="ARBA00023163"/>
    </source>
</evidence>
<dbReference type="RefSeq" id="WP_377944025.1">
    <property type="nucleotide sequence ID" value="NZ_JBHUCX010000044.1"/>
</dbReference>
<dbReference type="Gene3D" id="1.10.1740.10">
    <property type="match status" value="1"/>
</dbReference>
<dbReference type="PANTHER" id="PTHR43133:SF8">
    <property type="entry name" value="RNA POLYMERASE SIGMA FACTOR HI_1459-RELATED"/>
    <property type="match status" value="1"/>
</dbReference>
<evidence type="ECO:0000256" key="2">
    <source>
        <dbReference type="ARBA" id="ARBA00023015"/>
    </source>
</evidence>
<dbReference type="SUPFAM" id="SSF88946">
    <property type="entry name" value="Sigma2 domain of RNA polymerase sigma factors"/>
    <property type="match status" value="1"/>
</dbReference>
<proteinExistence type="inferred from homology"/>
<sequence length="170" mass="20140">MAPAHQDTEIIRELYNRYHQDIYRFARYTLGDASIAYDVVQEVFLRALRSWDNFRHGAHEKTWLLSIARNYMHDYMRKQKKRERFMFQYEPPFISDETLAVETAMVLEQALMSLKKTYRQVFMLRHIENLSIAETAQILGWSQGKVRTTDYRAIASLRCLLGANAEEVNP</sequence>
<dbReference type="Pfam" id="PF04542">
    <property type="entry name" value="Sigma70_r2"/>
    <property type="match status" value="1"/>
</dbReference>
<dbReference type="Proteomes" id="UP001597079">
    <property type="component" value="Unassembled WGS sequence"/>
</dbReference>
<evidence type="ECO:0000256" key="4">
    <source>
        <dbReference type="ARBA" id="ARBA00023125"/>
    </source>
</evidence>